<name>X5DQB6_9CORY</name>
<dbReference type="GO" id="GO:0000166">
    <property type="term" value="F:nucleotide binding"/>
    <property type="evidence" value="ECO:0007669"/>
    <property type="project" value="InterPro"/>
</dbReference>
<evidence type="ECO:0000259" key="2">
    <source>
        <dbReference type="PROSITE" id="PS51819"/>
    </source>
</evidence>
<gene>
    <name evidence="3" type="ORF">CGLY_05205</name>
</gene>
<sequence>MALQRMDHVTIVVRDLGAAVDFFRELGMEVDGRTQVHGEWVDRICGIDGVTADIAMLHTPDGHGRIELTRYLSPEPDPAARAPEPVEAPGLRQIMFAVDDVDDTVHRLVEHGAEIVGDIVQYKDAYRLCYLRGPEGIIVALAEEVR</sequence>
<keyword evidence="3" id="KW-0560">Oxidoreductase</keyword>
<dbReference type="PANTHER" id="PTHR43048:SF5">
    <property type="entry name" value="BLR5325 PROTEIN"/>
    <property type="match status" value="1"/>
</dbReference>
<protein>
    <submittedName>
        <fullName evidence="3">Putative glyoxalase/bleomycin resistance protein/dioxygenase</fullName>
    </submittedName>
</protein>
<dbReference type="InterPro" id="IPR006146">
    <property type="entry name" value="5'-Nucleotdase_CS"/>
</dbReference>
<dbReference type="STRING" id="1404245.CGLY_05205"/>
<dbReference type="OrthoDB" id="7187210at2"/>
<evidence type="ECO:0000313" key="4">
    <source>
        <dbReference type="Proteomes" id="UP000023703"/>
    </source>
</evidence>
<dbReference type="RefSeq" id="WP_038551470.1">
    <property type="nucleotide sequence ID" value="NZ_CP006842.1"/>
</dbReference>
<dbReference type="InterPro" id="IPR037523">
    <property type="entry name" value="VOC_core"/>
</dbReference>
<feature type="domain" description="VOC" evidence="2">
    <location>
        <begin position="5"/>
        <end position="144"/>
    </location>
</feature>
<dbReference type="InterPro" id="IPR029068">
    <property type="entry name" value="Glyas_Bleomycin-R_OHBP_Dase"/>
</dbReference>
<dbReference type="Proteomes" id="UP000023703">
    <property type="component" value="Chromosome"/>
</dbReference>
<reference evidence="3 4" key="1">
    <citation type="journal article" date="2015" name="Int. J. Syst. Evol. Microbiol.">
        <title>Revisiting Corynebacterium glyciniphilum (ex Kubota et al., 1972) sp. nov., nom. rev., isolated from putrefied banana.</title>
        <authorList>
            <person name="Al-Dilaimi A."/>
            <person name="Bednarz H."/>
            <person name="Lomker A."/>
            <person name="Niehaus K."/>
            <person name="Kalinowski J."/>
            <person name="Ruckert C."/>
        </authorList>
    </citation>
    <scope>NUCLEOTIDE SEQUENCE [LARGE SCALE GENOMIC DNA]</scope>
    <source>
        <strain evidence="3">AJ 3170</strain>
    </source>
</reference>
<dbReference type="GO" id="GO:0046491">
    <property type="term" value="P:L-methylmalonyl-CoA metabolic process"/>
    <property type="evidence" value="ECO:0007669"/>
    <property type="project" value="TreeGrafter"/>
</dbReference>
<dbReference type="GO" id="GO:0051213">
    <property type="term" value="F:dioxygenase activity"/>
    <property type="evidence" value="ECO:0007669"/>
    <property type="project" value="UniProtKB-KW"/>
</dbReference>
<evidence type="ECO:0000313" key="3">
    <source>
        <dbReference type="EMBL" id="AHW63489.1"/>
    </source>
</evidence>
<dbReference type="Gene3D" id="3.10.180.10">
    <property type="entry name" value="2,3-Dihydroxybiphenyl 1,2-Dioxygenase, domain 1"/>
    <property type="match status" value="1"/>
</dbReference>
<dbReference type="GO" id="GO:0046872">
    <property type="term" value="F:metal ion binding"/>
    <property type="evidence" value="ECO:0007669"/>
    <property type="project" value="UniProtKB-KW"/>
</dbReference>
<dbReference type="SUPFAM" id="SSF54593">
    <property type="entry name" value="Glyoxalase/Bleomycin resistance protein/Dihydroxybiphenyl dioxygenase"/>
    <property type="match status" value="1"/>
</dbReference>
<keyword evidence="3" id="KW-0223">Dioxygenase</keyword>
<dbReference type="InterPro" id="IPR004360">
    <property type="entry name" value="Glyas_Fos-R_dOase_dom"/>
</dbReference>
<proteinExistence type="predicted"/>
<dbReference type="Pfam" id="PF00903">
    <property type="entry name" value="Glyoxalase"/>
    <property type="match status" value="1"/>
</dbReference>
<keyword evidence="1" id="KW-0479">Metal-binding</keyword>
<dbReference type="eggNOG" id="COG0346">
    <property type="taxonomic scope" value="Bacteria"/>
</dbReference>
<dbReference type="CDD" id="cd08353">
    <property type="entry name" value="VOC_like"/>
    <property type="match status" value="1"/>
</dbReference>
<dbReference type="PANTHER" id="PTHR43048">
    <property type="entry name" value="METHYLMALONYL-COA EPIMERASE"/>
    <property type="match status" value="1"/>
</dbReference>
<dbReference type="GO" id="GO:0004493">
    <property type="term" value="F:methylmalonyl-CoA epimerase activity"/>
    <property type="evidence" value="ECO:0007669"/>
    <property type="project" value="TreeGrafter"/>
</dbReference>
<dbReference type="EMBL" id="CP006842">
    <property type="protein sequence ID" value="AHW63489.1"/>
    <property type="molecule type" value="Genomic_DNA"/>
</dbReference>
<dbReference type="HOGENOM" id="CLU_046006_2_1_11"/>
<keyword evidence="4" id="KW-1185">Reference proteome</keyword>
<dbReference type="KEGG" id="cgy:CGLY_05205"/>
<dbReference type="AlphaFoldDB" id="X5DQB6"/>
<dbReference type="PROSITE" id="PS51819">
    <property type="entry name" value="VOC"/>
    <property type="match status" value="1"/>
</dbReference>
<organism evidence="3 4">
    <name type="scientific">Corynebacterium glyciniphilum AJ 3170</name>
    <dbReference type="NCBI Taxonomy" id="1404245"/>
    <lineage>
        <taxon>Bacteria</taxon>
        <taxon>Bacillati</taxon>
        <taxon>Actinomycetota</taxon>
        <taxon>Actinomycetes</taxon>
        <taxon>Mycobacteriales</taxon>
        <taxon>Corynebacteriaceae</taxon>
        <taxon>Corynebacterium</taxon>
    </lineage>
</organism>
<dbReference type="InterPro" id="IPR051785">
    <property type="entry name" value="MMCE/EMCE_epimerase"/>
</dbReference>
<dbReference type="GO" id="GO:0016788">
    <property type="term" value="F:hydrolase activity, acting on ester bonds"/>
    <property type="evidence" value="ECO:0007669"/>
    <property type="project" value="InterPro"/>
</dbReference>
<evidence type="ECO:0000256" key="1">
    <source>
        <dbReference type="ARBA" id="ARBA00022723"/>
    </source>
</evidence>
<dbReference type="PROSITE" id="PS00785">
    <property type="entry name" value="5_NUCLEOTIDASE_1"/>
    <property type="match status" value="1"/>
</dbReference>
<accession>X5DQB6</accession>